<dbReference type="Proteomes" id="UP000321224">
    <property type="component" value="Unassembled WGS sequence"/>
</dbReference>
<sequence>MQYTNEERLVAWGLAGRRLRASSRLSWSLVNSIRSTGSSLEEGIQAVASRAAVVLNEVGVVPLVDAHELEPLSFPAPQSFDER</sequence>
<proteinExistence type="predicted"/>
<dbReference type="AlphaFoldDB" id="A0A511HQG8"/>
<name>A0A511HQG8_9BACT</name>
<comment type="caution">
    <text evidence="1">The sequence shown here is derived from an EMBL/GenBank/DDBJ whole genome shotgun (WGS) entry which is preliminary data.</text>
</comment>
<evidence type="ECO:0000313" key="2">
    <source>
        <dbReference type="Proteomes" id="UP000321224"/>
    </source>
</evidence>
<gene>
    <name evidence="1" type="ORF">MVI01_74080</name>
</gene>
<reference evidence="1 2" key="1">
    <citation type="submission" date="2019-07" db="EMBL/GenBank/DDBJ databases">
        <title>Whole genome shotgun sequence of Myxococcus virescens NBRC 100334.</title>
        <authorList>
            <person name="Hosoyama A."/>
            <person name="Uohara A."/>
            <person name="Ohji S."/>
            <person name="Ichikawa N."/>
        </authorList>
    </citation>
    <scope>NUCLEOTIDE SEQUENCE [LARGE SCALE GENOMIC DNA]</scope>
    <source>
        <strain evidence="1 2">NBRC 100334</strain>
    </source>
</reference>
<evidence type="ECO:0000313" key="1">
    <source>
        <dbReference type="EMBL" id="GEL75624.1"/>
    </source>
</evidence>
<accession>A0A511HQG8</accession>
<organism evidence="1 2">
    <name type="scientific">Myxococcus virescens</name>
    <dbReference type="NCBI Taxonomy" id="83456"/>
    <lineage>
        <taxon>Bacteria</taxon>
        <taxon>Pseudomonadati</taxon>
        <taxon>Myxococcota</taxon>
        <taxon>Myxococcia</taxon>
        <taxon>Myxococcales</taxon>
        <taxon>Cystobacterineae</taxon>
        <taxon>Myxococcaceae</taxon>
        <taxon>Myxococcus</taxon>
    </lineage>
</organism>
<protein>
    <submittedName>
        <fullName evidence="1">Uncharacterized protein</fullName>
    </submittedName>
</protein>
<dbReference type="EMBL" id="BJVY01000094">
    <property type="protein sequence ID" value="GEL75624.1"/>
    <property type="molecule type" value="Genomic_DNA"/>
</dbReference>